<reference evidence="2 3" key="1">
    <citation type="submission" date="2016-08" db="EMBL/GenBank/DDBJ databases">
        <title>Genome sequence of Clavibacter michiganensis subsp. michiganensis strain CASJ007.</title>
        <authorList>
            <person name="Thapa S.P."/>
            <person name="Coaker G."/>
        </authorList>
    </citation>
    <scope>NUCLEOTIDE SEQUENCE [LARGE SCALE GENOMIC DNA]</scope>
    <source>
        <strain evidence="2">CASJ007</strain>
    </source>
</reference>
<dbReference type="EMBL" id="MDHH01000002">
    <property type="protein sequence ID" value="OUE02542.1"/>
    <property type="molecule type" value="Genomic_DNA"/>
</dbReference>
<evidence type="ECO:0000256" key="1">
    <source>
        <dbReference type="SAM" id="MobiDB-lite"/>
    </source>
</evidence>
<organism evidence="2 3">
    <name type="scientific">Clavibacter michiganensis subsp. michiganensis</name>
    <dbReference type="NCBI Taxonomy" id="33013"/>
    <lineage>
        <taxon>Bacteria</taxon>
        <taxon>Bacillati</taxon>
        <taxon>Actinomycetota</taxon>
        <taxon>Actinomycetes</taxon>
        <taxon>Micrococcales</taxon>
        <taxon>Microbacteriaceae</taxon>
        <taxon>Clavibacter</taxon>
    </lineage>
</organism>
<name>A0A251XID5_CLAMM</name>
<accession>A0A251XID5</accession>
<evidence type="ECO:0000313" key="2">
    <source>
        <dbReference type="EMBL" id="OUE02542.1"/>
    </source>
</evidence>
<dbReference type="Proteomes" id="UP000195062">
    <property type="component" value="Unassembled WGS sequence"/>
</dbReference>
<gene>
    <name evidence="2" type="ORF">CMMCAS07_11030</name>
</gene>
<protein>
    <submittedName>
        <fullName evidence="2">Uncharacterized protein</fullName>
    </submittedName>
</protein>
<evidence type="ECO:0000313" key="3">
    <source>
        <dbReference type="Proteomes" id="UP000195062"/>
    </source>
</evidence>
<proteinExistence type="predicted"/>
<sequence>MKDAVDPRARRYADASTRTPPAARPPSATYQRHAARSSSAASASTTPAPGCQRRRSDGLCG</sequence>
<feature type="compositionally biased region" description="Basic and acidic residues" evidence="1">
    <location>
        <begin position="1"/>
        <end position="13"/>
    </location>
</feature>
<comment type="caution">
    <text evidence="2">The sequence shown here is derived from an EMBL/GenBank/DDBJ whole genome shotgun (WGS) entry which is preliminary data.</text>
</comment>
<keyword evidence="3" id="KW-1185">Reference proteome</keyword>
<dbReference type="AlphaFoldDB" id="A0A251XID5"/>
<feature type="region of interest" description="Disordered" evidence="1">
    <location>
        <begin position="1"/>
        <end position="61"/>
    </location>
</feature>
<feature type="compositionally biased region" description="Low complexity" evidence="1">
    <location>
        <begin position="15"/>
        <end position="29"/>
    </location>
</feature>